<feature type="compositionally biased region" description="Acidic residues" evidence="1">
    <location>
        <begin position="166"/>
        <end position="176"/>
    </location>
</feature>
<name>A0A0F9GI93_9ZZZZ</name>
<feature type="region of interest" description="Disordered" evidence="1">
    <location>
        <begin position="154"/>
        <end position="176"/>
    </location>
</feature>
<evidence type="ECO:0000313" key="2">
    <source>
        <dbReference type="EMBL" id="KKL69175.1"/>
    </source>
</evidence>
<protein>
    <submittedName>
        <fullName evidence="2">Uncharacterized protein</fullName>
    </submittedName>
</protein>
<sequence length="176" mass="19685">MSILEQLGVQTRGLIETMVPFETWEGSDVQQWQVTMQMLTMGDLVEVAKLTGNVSPLEMAYLTKVYLLTKCMKSINGREIVTAEDLEEYNKEHNLAGNSTISLFEYKIIFIKKLSEAVVNRLAFLYDEMSNRYVASLLGKSVIPDELDATKFDADSNVGGNRDAGEETVSDESDNP</sequence>
<feature type="non-terminal residue" evidence="2">
    <location>
        <position position="176"/>
    </location>
</feature>
<organism evidence="2">
    <name type="scientific">marine sediment metagenome</name>
    <dbReference type="NCBI Taxonomy" id="412755"/>
    <lineage>
        <taxon>unclassified sequences</taxon>
        <taxon>metagenomes</taxon>
        <taxon>ecological metagenomes</taxon>
    </lineage>
</organism>
<reference evidence="2" key="1">
    <citation type="journal article" date="2015" name="Nature">
        <title>Complex archaea that bridge the gap between prokaryotes and eukaryotes.</title>
        <authorList>
            <person name="Spang A."/>
            <person name="Saw J.H."/>
            <person name="Jorgensen S.L."/>
            <person name="Zaremba-Niedzwiedzka K."/>
            <person name="Martijn J."/>
            <person name="Lind A.E."/>
            <person name="van Eijk R."/>
            <person name="Schleper C."/>
            <person name="Guy L."/>
            <person name="Ettema T.J."/>
        </authorList>
    </citation>
    <scope>NUCLEOTIDE SEQUENCE</scope>
</reference>
<proteinExistence type="predicted"/>
<gene>
    <name evidence="2" type="ORF">LCGC14_2117570</name>
</gene>
<comment type="caution">
    <text evidence="2">The sequence shown here is derived from an EMBL/GenBank/DDBJ whole genome shotgun (WGS) entry which is preliminary data.</text>
</comment>
<accession>A0A0F9GI93</accession>
<dbReference type="EMBL" id="LAZR01026299">
    <property type="protein sequence ID" value="KKL69175.1"/>
    <property type="molecule type" value="Genomic_DNA"/>
</dbReference>
<dbReference type="AlphaFoldDB" id="A0A0F9GI93"/>
<evidence type="ECO:0000256" key="1">
    <source>
        <dbReference type="SAM" id="MobiDB-lite"/>
    </source>
</evidence>